<dbReference type="Gene3D" id="3.40.605.10">
    <property type="entry name" value="Aldehyde Dehydrogenase, Chain A, domain 1"/>
    <property type="match status" value="1"/>
</dbReference>
<dbReference type="GO" id="GO:0009450">
    <property type="term" value="P:gamma-aminobutyric acid catabolic process"/>
    <property type="evidence" value="ECO:0007669"/>
    <property type="project" value="TreeGrafter"/>
</dbReference>
<feature type="domain" description="Aldehyde dehydrogenase" evidence="4">
    <location>
        <begin position="29"/>
        <end position="482"/>
    </location>
</feature>
<reference evidence="5" key="1">
    <citation type="submission" date="2023-08" db="EMBL/GenBank/DDBJ databases">
        <title>Black Yeasts Isolated from many extreme environments.</title>
        <authorList>
            <person name="Coleine C."/>
            <person name="Stajich J.E."/>
            <person name="Selbmann L."/>
        </authorList>
    </citation>
    <scope>NUCLEOTIDE SEQUENCE</scope>
    <source>
        <strain evidence="5">CCFEE 5810</strain>
    </source>
</reference>
<dbReference type="EMBL" id="JAVRQU010000003">
    <property type="protein sequence ID" value="KAK5705166.1"/>
    <property type="molecule type" value="Genomic_DNA"/>
</dbReference>
<sequence length="486" mass="51987">MNGHSNGNSSGDTSKPVPLWIAGKEVQTDTTFDVISPATQETLWSSSSVSAKQALQAIDAAQTAFKTWRYTKPAEIRKILLKAADIMEARQEELAGYMKSETGALPGFTEFNISTTVENLRDVAGRPANILGEIPKVSAPGQGAFLFKEPYGVIFGAAPWNAPYILGTRAFLYALAAGNTVILKGSELSPRVFWAIGSVMKEAGLPDGVLSVIYHRSEDAVAVTNAIIESPHIKKVNFTGSTAVGAIYASKAGKELKPVLMELGGKASAIVCEDAEIETAAMQCAMGSFFHAGQVCMATERILVNRKIIDQFAEALKGATEKVYASNGEAPVLVAKATVEKNHKLLSDAVSKGGKVILGDVDAKEDSAYRMRPIIVSDVKKGMDLYYAESFGPSVSLIAVDNDDEAIEIANDTEYGLSGAVFTSNLGRGLKIAKQIDTGAVHINSMSIHDEALLPHGGVKKSGWGRFNAQWGLEEFLKLKTVTYME</sequence>
<comment type="caution">
    <text evidence="5">The sequence shown here is derived from an EMBL/GenBank/DDBJ whole genome shotgun (WGS) entry which is preliminary data.</text>
</comment>
<evidence type="ECO:0000256" key="3">
    <source>
        <dbReference type="ARBA" id="ARBA00023002"/>
    </source>
</evidence>
<dbReference type="PANTHER" id="PTHR43353:SF6">
    <property type="entry name" value="CYTOPLASMIC ALDEHYDE DEHYDROGENASE (EUROFUNG)"/>
    <property type="match status" value="1"/>
</dbReference>
<name>A0AAN7VW24_9PEZI</name>
<dbReference type="PROSITE" id="PS00070">
    <property type="entry name" value="ALDEHYDE_DEHYDR_CYS"/>
    <property type="match status" value="1"/>
</dbReference>
<evidence type="ECO:0000259" key="4">
    <source>
        <dbReference type="Pfam" id="PF00171"/>
    </source>
</evidence>
<comment type="similarity">
    <text evidence="1">Belongs to the aldehyde dehydrogenase family.</text>
</comment>
<dbReference type="Gene3D" id="3.40.309.10">
    <property type="entry name" value="Aldehyde Dehydrogenase, Chain A, domain 2"/>
    <property type="match status" value="1"/>
</dbReference>
<dbReference type="InterPro" id="IPR016162">
    <property type="entry name" value="Ald_DH_N"/>
</dbReference>
<dbReference type="Proteomes" id="UP001310594">
    <property type="component" value="Unassembled WGS sequence"/>
</dbReference>
<dbReference type="InterPro" id="IPR050740">
    <property type="entry name" value="Aldehyde_DH_Superfamily"/>
</dbReference>
<evidence type="ECO:0000256" key="1">
    <source>
        <dbReference type="ARBA" id="ARBA00009986"/>
    </source>
</evidence>
<organism evidence="5 6">
    <name type="scientific">Elasticomyces elasticus</name>
    <dbReference type="NCBI Taxonomy" id="574655"/>
    <lineage>
        <taxon>Eukaryota</taxon>
        <taxon>Fungi</taxon>
        <taxon>Dikarya</taxon>
        <taxon>Ascomycota</taxon>
        <taxon>Pezizomycotina</taxon>
        <taxon>Dothideomycetes</taxon>
        <taxon>Dothideomycetidae</taxon>
        <taxon>Mycosphaerellales</taxon>
        <taxon>Teratosphaeriaceae</taxon>
        <taxon>Elasticomyces</taxon>
    </lineage>
</organism>
<dbReference type="AlphaFoldDB" id="A0AAN7VW24"/>
<protein>
    <recommendedName>
        <fullName evidence="4">Aldehyde dehydrogenase domain-containing protein</fullName>
    </recommendedName>
</protein>
<evidence type="ECO:0000256" key="2">
    <source>
        <dbReference type="ARBA" id="ARBA00022857"/>
    </source>
</evidence>
<proteinExistence type="inferred from homology"/>
<gene>
    <name evidence="5" type="ORF">LTR97_002283</name>
</gene>
<accession>A0AAN7VW24</accession>
<dbReference type="Pfam" id="PF00171">
    <property type="entry name" value="Aldedh"/>
    <property type="match status" value="1"/>
</dbReference>
<dbReference type="InterPro" id="IPR015590">
    <property type="entry name" value="Aldehyde_DH_dom"/>
</dbReference>
<dbReference type="PANTHER" id="PTHR43353">
    <property type="entry name" value="SUCCINATE-SEMIALDEHYDE DEHYDROGENASE, MITOCHONDRIAL"/>
    <property type="match status" value="1"/>
</dbReference>
<dbReference type="GO" id="GO:0004777">
    <property type="term" value="F:succinate-semialdehyde dehydrogenase (NAD+) activity"/>
    <property type="evidence" value="ECO:0007669"/>
    <property type="project" value="TreeGrafter"/>
</dbReference>
<evidence type="ECO:0000313" key="5">
    <source>
        <dbReference type="EMBL" id="KAK5705166.1"/>
    </source>
</evidence>
<dbReference type="InterPro" id="IPR016160">
    <property type="entry name" value="Ald_DH_CS_CYS"/>
</dbReference>
<keyword evidence="2" id="KW-0521">NADP</keyword>
<dbReference type="InterPro" id="IPR016161">
    <property type="entry name" value="Ald_DH/histidinol_DH"/>
</dbReference>
<dbReference type="CDD" id="cd07105">
    <property type="entry name" value="ALDH_SaliADH"/>
    <property type="match status" value="1"/>
</dbReference>
<evidence type="ECO:0000313" key="6">
    <source>
        <dbReference type="Proteomes" id="UP001310594"/>
    </source>
</evidence>
<dbReference type="FunFam" id="3.40.605.10:FF:000012">
    <property type="entry name" value="NAD-dependent succinate-semialdehyde dehydrogenase"/>
    <property type="match status" value="1"/>
</dbReference>
<keyword evidence="3" id="KW-0560">Oxidoreductase</keyword>
<dbReference type="SUPFAM" id="SSF53720">
    <property type="entry name" value="ALDH-like"/>
    <property type="match status" value="1"/>
</dbReference>
<dbReference type="InterPro" id="IPR016163">
    <property type="entry name" value="Ald_DH_C"/>
</dbReference>